<proteinExistence type="predicted"/>
<dbReference type="PROSITE" id="PS50850">
    <property type="entry name" value="MFS"/>
    <property type="match status" value="1"/>
</dbReference>
<feature type="transmembrane region" description="Helical" evidence="6">
    <location>
        <begin position="12"/>
        <end position="32"/>
    </location>
</feature>
<organism evidence="8 9">
    <name type="scientific">Mesorhizobium shonense</name>
    <dbReference type="NCBI Taxonomy" id="1209948"/>
    <lineage>
        <taxon>Bacteria</taxon>
        <taxon>Pseudomonadati</taxon>
        <taxon>Pseudomonadota</taxon>
        <taxon>Alphaproteobacteria</taxon>
        <taxon>Hyphomicrobiales</taxon>
        <taxon>Phyllobacteriaceae</taxon>
        <taxon>Mesorhizobium</taxon>
    </lineage>
</organism>
<dbReference type="Pfam" id="PF07690">
    <property type="entry name" value="MFS_1"/>
    <property type="match status" value="2"/>
</dbReference>
<dbReference type="InterPro" id="IPR036259">
    <property type="entry name" value="MFS_trans_sf"/>
</dbReference>
<feature type="transmembrane region" description="Helical" evidence="6">
    <location>
        <begin position="71"/>
        <end position="96"/>
    </location>
</feature>
<feature type="domain" description="Major facilitator superfamily (MFS) profile" evidence="7">
    <location>
        <begin position="215"/>
        <end position="406"/>
    </location>
</feature>
<accession>A0ABV2HWS0</accession>
<dbReference type="InterPro" id="IPR020846">
    <property type="entry name" value="MFS_dom"/>
</dbReference>
<feature type="transmembrane region" description="Helical" evidence="6">
    <location>
        <begin position="282"/>
        <end position="302"/>
    </location>
</feature>
<name>A0ABV2HWS0_9HYPH</name>
<dbReference type="CDD" id="cd06173">
    <property type="entry name" value="MFS_MefA_like"/>
    <property type="match status" value="1"/>
</dbReference>
<keyword evidence="3 6" id="KW-0812">Transmembrane</keyword>
<feature type="transmembrane region" description="Helical" evidence="6">
    <location>
        <begin position="308"/>
        <end position="333"/>
    </location>
</feature>
<sequence>MQRLGYLPLYSMLFAMQCARSMFIVLISWFTLEITGNVTSVGKVLICWQLLAFTVGPFLGPHLDRLPRRHLFVFGETLHAVGVLLLSLVAVCLSPIDIPIAALYVCACLISLGSLLSYPCSQALLQRTGKDMLARAVAFSLLCIQLGNIVGAALAGLCLPLTGVGGGLTICAVWSFVAVASTWLLKLDNDRCVRMPRANHGLLLLAGVVSTVGNPRLRASLCALMLAYASAHASNALLAGFARDDLKLTGELYGWIAAMYSGGGLLGSAVLARFIDKLDASVFMTVGSVLVSLATALLSTAHTFAEAMLWQGLIGLSFMMIRVAGDVAVLKAVPNRMVGRVRSNIEAGIGLAAIAVYLIASFSNLGARHTFLGLSGLFACAAIAVVSLERGQLRAAATSTPRQPRR</sequence>
<dbReference type="EMBL" id="JBEPLM010000007">
    <property type="protein sequence ID" value="MET3594547.1"/>
    <property type="molecule type" value="Genomic_DNA"/>
</dbReference>
<evidence type="ECO:0000256" key="6">
    <source>
        <dbReference type="SAM" id="Phobius"/>
    </source>
</evidence>
<evidence type="ECO:0000256" key="4">
    <source>
        <dbReference type="ARBA" id="ARBA00022989"/>
    </source>
</evidence>
<feature type="transmembrane region" description="Helical" evidence="6">
    <location>
        <begin position="132"/>
        <end position="157"/>
    </location>
</feature>
<keyword evidence="5 6" id="KW-0472">Membrane</keyword>
<dbReference type="PANTHER" id="PTHR23513:SF11">
    <property type="entry name" value="STAPHYLOFERRIN A TRANSPORTER"/>
    <property type="match status" value="1"/>
</dbReference>
<protein>
    <submittedName>
        <fullName evidence="8">MFS family permease</fullName>
    </submittedName>
</protein>
<keyword evidence="2" id="KW-1003">Cell membrane</keyword>
<feature type="transmembrane region" description="Helical" evidence="6">
    <location>
        <begin position="102"/>
        <end position="120"/>
    </location>
</feature>
<feature type="transmembrane region" description="Helical" evidence="6">
    <location>
        <begin position="345"/>
        <end position="365"/>
    </location>
</feature>
<reference evidence="8 9" key="1">
    <citation type="submission" date="2024-06" db="EMBL/GenBank/DDBJ databases">
        <title>Genomic Encyclopedia of Type Strains, Phase IV (KMG-IV): sequencing the most valuable type-strain genomes for metagenomic binning, comparative biology and taxonomic classification.</title>
        <authorList>
            <person name="Goeker M."/>
        </authorList>
    </citation>
    <scope>NUCLEOTIDE SEQUENCE [LARGE SCALE GENOMIC DNA]</scope>
    <source>
        <strain evidence="8 9">DSM 29846</strain>
    </source>
</reference>
<keyword evidence="9" id="KW-1185">Reference proteome</keyword>
<feature type="transmembrane region" description="Helical" evidence="6">
    <location>
        <begin position="163"/>
        <end position="185"/>
    </location>
</feature>
<evidence type="ECO:0000256" key="2">
    <source>
        <dbReference type="ARBA" id="ARBA00022475"/>
    </source>
</evidence>
<evidence type="ECO:0000256" key="1">
    <source>
        <dbReference type="ARBA" id="ARBA00004651"/>
    </source>
</evidence>
<evidence type="ECO:0000259" key="7">
    <source>
        <dbReference type="PROSITE" id="PS50850"/>
    </source>
</evidence>
<feature type="transmembrane region" description="Helical" evidence="6">
    <location>
        <begin position="371"/>
        <end position="388"/>
    </location>
</feature>
<keyword evidence="4 6" id="KW-1133">Transmembrane helix</keyword>
<evidence type="ECO:0000256" key="3">
    <source>
        <dbReference type="ARBA" id="ARBA00022692"/>
    </source>
</evidence>
<comment type="subcellular location">
    <subcellularLocation>
        <location evidence="1">Cell membrane</location>
        <topology evidence="1">Multi-pass membrane protein</topology>
    </subcellularLocation>
</comment>
<dbReference type="Gene3D" id="1.20.1250.20">
    <property type="entry name" value="MFS general substrate transporter like domains"/>
    <property type="match status" value="2"/>
</dbReference>
<comment type="caution">
    <text evidence="8">The sequence shown here is derived from an EMBL/GenBank/DDBJ whole genome shotgun (WGS) entry which is preliminary data.</text>
</comment>
<feature type="transmembrane region" description="Helical" evidence="6">
    <location>
        <begin position="253"/>
        <end position="275"/>
    </location>
</feature>
<evidence type="ECO:0000313" key="8">
    <source>
        <dbReference type="EMBL" id="MET3594547.1"/>
    </source>
</evidence>
<dbReference type="PANTHER" id="PTHR23513">
    <property type="entry name" value="INTEGRAL MEMBRANE EFFLUX PROTEIN-RELATED"/>
    <property type="match status" value="1"/>
</dbReference>
<gene>
    <name evidence="8" type="ORF">ABID26_003955</name>
</gene>
<dbReference type="SUPFAM" id="SSF103473">
    <property type="entry name" value="MFS general substrate transporter"/>
    <property type="match status" value="1"/>
</dbReference>
<dbReference type="Proteomes" id="UP001549036">
    <property type="component" value="Unassembled WGS sequence"/>
</dbReference>
<feature type="transmembrane region" description="Helical" evidence="6">
    <location>
        <begin position="38"/>
        <end position="59"/>
    </location>
</feature>
<dbReference type="RefSeq" id="WP_292374217.1">
    <property type="nucleotide sequence ID" value="NZ_JBEPLM010000007.1"/>
</dbReference>
<dbReference type="InterPro" id="IPR011701">
    <property type="entry name" value="MFS"/>
</dbReference>
<evidence type="ECO:0000313" key="9">
    <source>
        <dbReference type="Proteomes" id="UP001549036"/>
    </source>
</evidence>
<feature type="transmembrane region" description="Helical" evidence="6">
    <location>
        <begin position="221"/>
        <end position="241"/>
    </location>
</feature>
<evidence type="ECO:0000256" key="5">
    <source>
        <dbReference type="ARBA" id="ARBA00023136"/>
    </source>
</evidence>